<gene>
    <name evidence="2" type="ORF">DICSQDRAFT_175964</name>
</gene>
<feature type="compositionally biased region" description="Polar residues" evidence="1">
    <location>
        <begin position="101"/>
        <end position="123"/>
    </location>
</feature>
<protein>
    <submittedName>
        <fullName evidence="2">Uncharacterized protein</fullName>
    </submittedName>
</protein>
<dbReference type="RefSeq" id="XP_007371861.1">
    <property type="nucleotide sequence ID" value="XM_007371799.1"/>
</dbReference>
<dbReference type="EMBL" id="JH719697">
    <property type="protein sequence ID" value="EJF55400.1"/>
    <property type="molecule type" value="Genomic_DNA"/>
</dbReference>
<dbReference type="GeneID" id="18840321"/>
<evidence type="ECO:0000313" key="2">
    <source>
        <dbReference type="EMBL" id="EJF55400.1"/>
    </source>
</evidence>
<evidence type="ECO:0000256" key="1">
    <source>
        <dbReference type="SAM" id="MobiDB-lite"/>
    </source>
</evidence>
<feature type="region of interest" description="Disordered" evidence="1">
    <location>
        <begin position="78"/>
        <end position="130"/>
    </location>
</feature>
<feature type="compositionally biased region" description="Polar residues" evidence="1">
    <location>
        <begin position="210"/>
        <end position="222"/>
    </location>
</feature>
<sequence length="222" mass="23331">MAYPLPVISAGLSTSPPESTASSVATLCSWDTYLTIAHTYLVRFEHIASALVVALSNATTAIQVFAWSARARRRLSSNPERDKGFVGSRASRRSPFPFSGNPKTSPGSLSVSNDGAQLSQGPSSPVLLSPPTIVEVEPTEEDGNKALVADGAPLVGLTKASSTGLTWATHERLTIRLGGRHAARCNSPSPQPSRSAAESPAVRAYHSPHSLLSTTAGNRTSW</sequence>
<reference evidence="2 3" key="1">
    <citation type="journal article" date="2012" name="Science">
        <title>The Paleozoic origin of enzymatic lignin decomposition reconstructed from 31 fungal genomes.</title>
        <authorList>
            <person name="Floudas D."/>
            <person name="Binder M."/>
            <person name="Riley R."/>
            <person name="Barry K."/>
            <person name="Blanchette R.A."/>
            <person name="Henrissat B."/>
            <person name="Martinez A.T."/>
            <person name="Otillar R."/>
            <person name="Spatafora J.W."/>
            <person name="Yadav J.S."/>
            <person name="Aerts A."/>
            <person name="Benoit I."/>
            <person name="Boyd A."/>
            <person name="Carlson A."/>
            <person name="Copeland A."/>
            <person name="Coutinho P.M."/>
            <person name="de Vries R.P."/>
            <person name="Ferreira P."/>
            <person name="Findley K."/>
            <person name="Foster B."/>
            <person name="Gaskell J."/>
            <person name="Glotzer D."/>
            <person name="Gorecki P."/>
            <person name="Heitman J."/>
            <person name="Hesse C."/>
            <person name="Hori C."/>
            <person name="Igarashi K."/>
            <person name="Jurgens J.A."/>
            <person name="Kallen N."/>
            <person name="Kersten P."/>
            <person name="Kohler A."/>
            <person name="Kuees U."/>
            <person name="Kumar T.K.A."/>
            <person name="Kuo A."/>
            <person name="LaButti K."/>
            <person name="Larrondo L.F."/>
            <person name="Lindquist E."/>
            <person name="Ling A."/>
            <person name="Lombard V."/>
            <person name="Lucas S."/>
            <person name="Lundell T."/>
            <person name="Martin R."/>
            <person name="McLaughlin D.J."/>
            <person name="Morgenstern I."/>
            <person name="Morin E."/>
            <person name="Murat C."/>
            <person name="Nagy L.G."/>
            <person name="Nolan M."/>
            <person name="Ohm R.A."/>
            <person name="Patyshakuliyeva A."/>
            <person name="Rokas A."/>
            <person name="Ruiz-Duenas F.J."/>
            <person name="Sabat G."/>
            <person name="Salamov A."/>
            <person name="Samejima M."/>
            <person name="Schmutz J."/>
            <person name="Slot J.C."/>
            <person name="St John F."/>
            <person name="Stenlid J."/>
            <person name="Sun H."/>
            <person name="Sun S."/>
            <person name="Syed K."/>
            <person name="Tsang A."/>
            <person name="Wiebenga A."/>
            <person name="Young D."/>
            <person name="Pisabarro A."/>
            <person name="Eastwood D.C."/>
            <person name="Martin F."/>
            <person name="Cullen D."/>
            <person name="Grigoriev I.V."/>
            <person name="Hibbett D.S."/>
        </authorList>
    </citation>
    <scope>NUCLEOTIDE SEQUENCE [LARGE SCALE GENOMIC DNA]</scope>
    <source>
        <strain evidence="2 3">LYAD-421 SS1</strain>
    </source>
</reference>
<dbReference type="Proteomes" id="UP000053319">
    <property type="component" value="Unassembled WGS sequence"/>
</dbReference>
<accession>R7SI37</accession>
<dbReference type="HOGENOM" id="CLU_1245313_0_0_1"/>
<organism evidence="2 3">
    <name type="scientific">Dichomitus squalens (strain LYAD-421)</name>
    <name type="common">Western red white-rot fungus</name>
    <dbReference type="NCBI Taxonomy" id="732165"/>
    <lineage>
        <taxon>Eukaryota</taxon>
        <taxon>Fungi</taxon>
        <taxon>Dikarya</taxon>
        <taxon>Basidiomycota</taxon>
        <taxon>Agaricomycotina</taxon>
        <taxon>Agaricomycetes</taxon>
        <taxon>Polyporales</taxon>
        <taxon>Polyporaceae</taxon>
        <taxon>Dichomitus</taxon>
    </lineage>
</organism>
<feature type="compositionally biased region" description="Polar residues" evidence="1">
    <location>
        <begin position="186"/>
        <end position="196"/>
    </location>
</feature>
<evidence type="ECO:0000313" key="3">
    <source>
        <dbReference type="Proteomes" id="UP000053319"/>
    </source>
</evidence>
<dbReference type="KEGG" id="dsq:DICSQDRAFT_175964"/>
<feature type="region of interest" description="Disordered" evidence="1">
    <location>
        <begin position="182"/>
        <end position="222"/>
    </location>
</feature>
<dbReference type="AlphaFoldDB" id="R7SI37"/>
<name>R7SI37_DICSQ</name>
<proteinExistence type="predicted"/>